<comment type="caution">
    <text evidence="1">The sequence shown here is derived from an EMBL/GenBank/DDBJ whole genome shotgun (WGS) entry which is preliminary data.</text>
</comment>
<reference evidence="1 2" key="1">
    <citation type="submission" date="2021-04" db="EMBL/GenBank/DDBJ databases">
        <title>Magnetospirillum sulfuroxidans sp. nov., a facultative chemolithoautotrophic sulfur-oxidizing alphaproteobacterium isolated from freshwater sediment and proposals for Paramagetospirillum gen. nov., and Magnetospirillaceae fam. nov.</title>
        <authorList>
            <person name="Koziaeva V."/>
            <person name="Geelhoed J.S."/>
            <person name="Sorokin D.Y."/>
            <person name="Grouzdev D.S."/>
        </authorList>
    </citation>
    <scope>NUCLEOTIDE SEQUENCE [LARGE SCALE GENOMIC DNA]</scope>
    <source>
        <strain evidence="1 2">J10</strain>
    </source>
</reference>
<evidence type="ECO:0000313" key="2">
    <source>
        <dbReference type="Proteomes" id="UP000680714"/>
    </source>
</evidence>
<sequence>MSAEGNVAVAEPVASPQACFDVLGLFSELVATLASERARDGQISLDEVYRILALVRGAGSPLSRAMAAQEGKCRHSFKPAVRHASSRNDVFRRLLVRPFETLLEGEVPAFPRGFLPHYFEVVDAALGERGKQYDQRAREIFQDMLVSHGNDLAWEIFFADARARAVLSRVLDRLMRYLESPAGQWAWLTCMGRVNVDGARPSSAQADMVLAALRSTATALGVTAKV</sequence>
<organism evidence="1 2">
    <name type="scientific">Magnetospirillum sulfuroxidans</name>
    <dbReference type="NCBI Taxonomy" id="611300"/>
    <lineage>
        <taxon>Bacteria</taxon>
        <taxon>Pseudomonadati</taxon>
        <taxon>Pseudomonadota</taxon>
        <taxon>Alphaproteobacteria</taxon>
        <taxon>Rhodospirillales</taxon>
        <taxon>Rhodospirillaceae</taxon>
        <taxon>Magnetospirillum</taxon>
    </lineage>
</organism>
<dbReference type="EMBL" id="JAGTUF010000022">
    <property type="protein sequence ID" value="MBR9973375.1"/>
    <property type="molecule type" value="Genomic_DNA"/>
</dbReference>
<keyword evidence="2" id="KW-1185">Reference proteome</keyword>
<gene>
    <name evidence="1" type="ORF">KEC16_16745</name>
</gene>
<accession>A0ABS5IG23</accession>
<protein>
    <submittedName>
        <fullName evidence="1">Uncharacterized protein</fullName>
    </submittedName>
</protein>
<dbReference type="Proteomes" id="UP000680714">
    <property type="component" value="Unassembled WGS sequence"/>
</dbReference>
<dbReference type="RefSeq" id="WP_211551051.1">
    <property type="nucleotide sequence ID" value="NZ_JAGTUF010000022.1"/>
</dbReference>
<evidence type="ECO:0000313" key="1">
    <source>
        <dbReference type="EMBL" id="MBR9973375.1"/>
    </source>
</evidence>
<name>A0ABS5IG23_9PROT</name>
<proteinExistence type="predicted"/>